<dbReference type="EMBL" id="WIQW01000008">
    <property type="protein sequence ID" value="KAF3108704.1"/>
    <property type="molecule type" value="Genomic_DNA"/>
</dbReference>
<dbReference type="Proteomes" id="UP000475325">
    <property type="component" value="Unassembled WGS sequence"/>
</dbReference>
<name>A0A7C8JEB4_ORBOL</name>
<proteinExistence type="predicted"/>
<comment type="caution">
    <text evidence="1">The sequence shown here is derived from an EMBL/GenBank/DDBJ whole genome shotgun (WGS) entry which is preliminary data.</text>
</comment>
<evidence type="ECO:0000313" key="1">
    <source>
        <dbReference type="EMBL" id="KAF3108704.1"/>
    </source>
</evidence>
<protein>
    <submittedName>
        <fullName evidence="1">Uncharacterized protein</fullName>
    </submittedName>
</protein>
<evidence type="ECO:0000313" key="2">
    <source>
        <dbReference type="Proteomes" id="UP000475325"/>
    </source>
</evidence>
<sequence length="158" mass="17877">MVPLSYSDTAACIPDLRVEEKCGELESNRFFATVLGHLKSLTKPHLIIREQAGNAVQIEFPEFTSSFREIAANSLTTTKDFRPNSLYNIFAIASTVRNTIFSRSKSRVKNLILGLTCQKKPKSRLFGRKARIFYAFDSKTCRYSKASFVDLKLLVSIQ</sequence>
<dbReference type="AlphaFoldDB" id="A0A7C8JEB4"/>
<reference evidence="1 2" key="1">
    <citation type="submission" date="2019-06" db="EMBL/GenBank/DDBJ databases">
        <authorList>
            <person name="Palmer J.M."/>
        </authorList>
    </citation>
    <scope>NUCLEOTIDE SEQUENCE [LARGE SCALE GENOMIC DNA]</scope>
    <source>
        <strain evidence="1 2">TWF102</strain>
    </source>
</reference>
<gene>
    <name evidence="1" type="ORF">TWF102_010820</name>
</gene>
<accession>A0A7C8JEB4</accession>
<organism evidence="1 2">
    <name type="scientific">Orbilia oligospora</name>
    <name type="common">Nematode-trapping fungus</name>
    <name type="synonym">Arthrobotrys oligospora</name>
    <dbReference type="NCBI Taxonomy" id="2813651"/>
    <lineage>
        <taxon>Eukaryota</taxon>
        <taxon>Fungi</taxon>
        <taxon>Dikarya</taxon>
        <taxon>Ascomycota</taxon>
        <taxon>Pezizomycotina</taxon>
        <taxon>Orbiliomycetes</taxon>
        <taxon>Orbiliales</taxon>
        <taxon>Orbiliaceae</taxon>
        <taxon>Orbilia</taxon>
    </lineage>
</organism>